<protein>
    <submittedName>
        <fullName evidence="1">Uncharacterized protein</fullName>
    </submittedName>
</protein>
<reference evidence="1 2" key="1">
    <citation type="submission" date="2023-09" db="EMBL/GenBank/DDBJ databases">
        <title>Nesidiocoris tenuis whole genome shotgun sequence.</title>
        <authorList>
            <person name="Shibata T."/>
            <person name="Shimoda M."/>
            <person name="Kobayashi T."/>
            <person name="Uehara T."/>
        </authorList>
    </citation>
    <scope>NUCLEOTIDE SEQUENCE [LARGE SCALE GENOMIC DNA]</scope>
    <source>
        <strain evidence="1 2">Japan</strain>
    </source>
</reference>
<accession>A0ABN7B8G4</accession>
<dbReference type="Proteomes" id="UP001307889">
    <property type="component" value="Chromosome 10"/>
</dbReference>
<organism evidence="1 2">
    <name type="scientific">Nesidiocoris tenuis</name>
    <dbReference type="NCBI Taxonomy" id="355587"/>
    <lineage>
        <taxon>Eukaryota</taxon>
        <taxon>Metazoa</taxon>
        <taxon>Ecdysozoa</taxon>
        <taxon>Arthropoda</taxon>
        <taxon>Hexapoda</taxon>
        <taxon>Insecta</taxon>
        <taxon>Pterygota</taxon>
        <taxon>Neoptera</taxon>
        <taxon>Paraneoptera</taxon>
        <taxon>Hemiptera</taxon>
        <taxon>Heteroptera</taxon>
        <taxon>Panheteroptera</taxon>
        <taxon>Cimicomorpha</taxon>
        <taxon>Miridae</taxon>
        <taxon>Dicyphina</taxon>
        <taxon>Nesidiocoris</taxon>
    </lineage>
</organism>
<evidence type="ECO:0000313" key="1">
    <source>
        <dbReference type="EMBL" id="BES99451.1"/>
    </source>
</evidence>
<name>A0ABN7B8G4_9HEMI</name>
<evidence type="ECO:0000313" key="2">
    <source>
        <dbReference type="Proteomes" id="UP001307889"/>
    </source>
</evidence>
<dbReference type="EMBL" id="AP028918">
    <property type="protein sequence ID" value="BES99451.1"/>
    <property type="molecule type" value="Genomic_DNA"/>
</dbReference>
<keyword evidence="2" id="KW-1185">Reference proteome</keyword>
<sequence>MPGLRGNICWGHRAFGMFGEYLPGDVQHSPVHVSTNAYYGQHQVIEPRAVQGDSPMDVSEPIRNLKRFRTESCQPHIVKRIRQDEKKQEETDLQFLEHYLKQTHGCDYFSYKQFDVK</sequence>
<proteinExistence type="predicted"/>
<gene>
    <name evidence="1" type="ORF">NTJ_12268</name>
</gene>